<reference evidence="3" key="1">
    <citation type="journal article" date="2014" name="Nat. Commun.">
        <title>Genomic adaptations of the halophilic Dead Sea filamentous fungus Eurotium rubrum.</title>
        <authorList>
            <person name="Kis-Papo T."/>
            <person name="Weig A.R."/>
            <person name="Riley R."/>
            <person name="Persoh D."/>
            <person name="Salamov A."/>
            <person name="Sun H."/>
            <person name="Lipzen A."/>
            <person name="Wasser S.P."/>
            <person name="Rambold G."/>
            <person name="Grigoriev I.V."/>
            <person name="Nevo E."/>
        </authorList>
    </citation>
    <scope>NUCLEOTIDE SEQUENCE [LARGE SCALE GENOMIC DNA]</scope>
    <source>
        <strain evidence="3">CBS 135680</strain>
    </source>
</reference>
<keyword evidence="1" id="KW-0472">Membrane</keyword>
<name>A0A017SRC5_ASPRC</name>
<feature type="transmembrane region" description="Helical" evidence="1">
    <location>
        <begin position="94"/>
        <end position="114"/>
    </location>
</feature>
<keyword evidence="3" id="KW-1185">Reference proteome</keyword>
<protein>
    <submittedName>
        <fullName evidence="2">Uncharacterized protein</fullName>
    </submittedName>
</protein>
<sequence length="116" mass="13421">MPRSTPRITRMLSIRLDSTKRSSFPVIGCGDVKVDAYTLNPVKCETGGNLHLFPVDSLSEESLGAFWNNALRWRMYRRVALHCVLDLRRRIVRVCRLTLAIKLYISIIIIRVLFLF</sequence>
<accession>A0A017SRC5</accession>
<gene>
    <name evidence="2" type="ORF">EURHEDRAFT_128489</name>
</gene>
<organism evidence="2 3">
    <name type="scientific">Aspergillus ruber (strain CBS 135680)</name>
    <dbReference type="NCBI Taxonomy" id="1388766"/>
    <lineage>
        <taxon>Eukaryota</taxon>
        <taxon>Fungi</taxon>
        <taxon>Dikarya</taxon>
        <taxon>Ascomycota</taxon>
        <taxon>Pezizomycotina</taxon>
        <taxon>Eurotiomycetes</taxon>
        <taxon>Eurotiomycetidae</taxon>
        <taxon>Eurotiales</taxon>
        <taxon>Aspergillaceae</taxon>
        <taxon>Aspergillus</taxon>
        <taxon>Aspergillus subgen. Aspergillus</taxon>
    </lineage>
</organism>
<dbReference type="RefSeq" id="XP_040642802.1">
    <property type="nucleotide sequence ID" value="XM_040777732.1"/>
</dbReference>
<dbReference type="HOGENOM" id="CLU_2096396_0_0_1"/>
<dbReference type="GeneID" id="63692856"/>
<evidence type="ECO:0000256" key="1">
    <source>
        <dbReference type="SAM" id="Phobius"/>
    </source>
</evidence>
<dbReference type="EMBL" id="KK088412">
    <property type="protein sequence ID" value="EYE99114.1"/>
    <property type="molecule type" value="Genomic_DNA"/>
</dbReference>
<keyword evidence="1" id="KW-1133">Transmembrane helix</keyword>
<dbReference type="Proteomes" id="UP000019804">
    <property type="component" value="Unassembled WGS sequence"/>
</dbReference>
<dbReference type="AlphaFoldDB" id="A0A017SRC5"/>
<evidence type="ECO:0000313" key="2">
    <source>
        <dbReference type="EMBL" id="EYE99114.1"/>
    </source>
</evidence>
<keyword evidence="1" id="KW-0812">Transmembrane</keyword>
<evidence type="ECO:0000313" key="3">
    <source>
        <dbReference type="Proteomes" id="UP000019804"/>
    </source>
</evidence>
<proteinExistence type="predicted"/>